<dbReference type="SUPFAM" id="SSF109604">
    <property type="entry name" value="HD-domain/PDEase-like"/>
    <property type="match status" value="1"/>
</dbReference>
<reference evidence="3" key="1">
    <citation type="submission" date="2022-01" db="EMBL/GenBank/DDBJ databases">
        <title>Comparative genomics reveals a dynamic genome evolution in the ectomycorrhizal milk-cap (Lactarius) mushrooms.</title>
        <authorList>
            <consortium name="DOE Joint Genome Institute"/>
            <person name="Lebreton A."/>
            <person name="Tang N."/>
            <person name="Kuo A."/>
            <person name="LaButti K."/>
            <person name="Drula E."/>
            <person name="Barry K."/>
            <person name="Clum A."/>
            <person name="Lipzen A."/>
            <person name="Mousain D."/>
            <person name="Ng V."/>
            <person name="Wang R."/>
            <person name="Wang X."/>
            <person name="Dai Y."/>
            <person name="Henrissat B."/>
            <person name="Grigoriev I.V."/>
            <person name="Guerin-Laguette A."/>
            <person name="Yu F."/>
            <person name="Martin F.M."/>
        </authorList>
    </citation>
    <scope>NUCLEOTIDE SEQUENCE</scope>
    <source>
        <strain evidence="3">QP</strain>
    </source>
</reference>
<dbReference type="SMART" id="SM00471">
    <property type="entry name" value="HDc"/>
    <property type="match status" value="1"/>
</dbReference>
<dbReference type="Gene3D" id="1.10.3210.10">
    <property type="entry name" value="Hypothetical protein af1432"/>
    <property type="match status" value="1"/>
</dbReference>
<dbReference type="PANTHER" id="PTHR11373">
    <property type="entry name" value="DEOXYNUCLEOSIDE TRIPHOSPHATE TRIPHOSPHOHYDROLASE"/>
    <property type="match status" value="1"/>
</dbReference>
<proteinExistence type="predicted"/>
<evidence type="ECO:0000313" key="4">
    <source>
        <dbReference type="Proteomes" id="UP001201163"/>
    </source>
</evidence>
<dbReference type="InterPro" id="IPR045509">
    <property type="entry name" value="HD_assoc_2"/>
</dbReference>
<dbReference type="PANTHER" id="PTHR11373:SF4">
    <property type="entry name" value="DEOXYNUCLEOSIDE TRIPHOSPHATE TRIPHOSPHOHYDROLASE SAMHD1"/>
    <property type="match status" value="1"/>
</dbReference>
<feature type="region of interest" description="Disordered" evidence="1">
    <location>
        <begin position="559"/>
        <end position="621"/>
    </location>
</feature>
<dbReference type="InterPro" id="IPR006674">
    <property type="entry name" value="HD_domain"/>
</dbReference>
<dbReference type="Pfam" id="PF01966">
    <property type="entry name" value="HD"/>
    <property type="match status" value="1"/>
</dbReference>
<feature type="region of interest" description="Disordered" evidence="1">
    <location>
        <begin position="481"/>
        <end position="505"/>
    </location>
</feature>
<gene>
    <name evidence="3" type="ORF">EDB92DRAFT_1834377</name>
</gene>
<dbReference type="AlphaFoldDB" id="A0AAD4LPR3"/>
<dbReference type="GO" id="GO:0008832">
    <property type="term" value="F:dGTPase activity"/>
    <property type="evidence" value="ECO:0007669"/>
    <property type="project" value="TreeGrafter"/>
</dbReference>
<evidence type="ECO:0000313" key="3">
    <source>
        <dbReference type="EMBL" id="KAH8999475.1"/>
    </source>
</evidence>
<dbReference type="Pfam" id="PF19276">
    <property type="entry name" value="HD_assoc_2"/>
    <property type="match status" value="1"/>
</dbReference>
<dbReference type="InterPro" id="IPR003607">
    <property type="entry name" value="HD/PDEase_dom"/>
</dbReference>
<evidence type="ECO:0000256" key="1">
    <source>
        <dbReference type="SAM" id="MobiDB-lite"/>
    </source>
</evidence>
<dbReference type="Proteomes" id="UP001201163">
    <property type="component" value="Unassembled WGS sequence"/>
</dbReference>
<feature type="compositionally biased region" description="Polar residues" evidence="1">
    <location>
        <begin position="583"/>
        <end position="599"/>
    </location>
</feature>
<sequence>MEQTTITALRQKPRAVDSMRFITDTIHGYVTMGPHVWSVVDTRHFQRLRHIKQLGVSYYVWPGASHNRFEHSLGVAYLARQMAMHLKNAQPELGLTDRDVRCVELAGLCHDLGHGPWSHVWDGSYIPSALKAGFLPKDREWKHEHASEMMFDDMIKQYDLDIPPTDAVFIKALIAGDWNRCSYEKPFLFEIVSNPRNGIDVDKFDYIARDTRAIGDNQNLSLTRLINSARVVENQICYSVKDANQIYELCYTRFSLHKRIYNHKTAKSIECMFIDAMLAAEPYLKIAEQIDDPKKFLGLTDDIRTEIQRSQAPELLEAQRILERIQNRDLYRCVDYKVFDWEHREFLGENITAAGIVAEAKRECSARIGQSASQLDPEIDNEDDVITLEDIEDLTPDKVIVALSTMHYGMKDKNPLDFVKFYPKNRPNECFHARRGDLSLLMPAHFAEILLRVYTKDVRFFGIVQAGYRSLLARIAKESEPTSIDVQGSESDGIPERPRTPKTFSRVSSFNKSFSVGAGESGENTSPFLNQFTTVSKGYGKSLSPARIFAPQPVSAPAGNLGLGKEQTDEHAIERALAESDGDNNTPQDTSKASPSRNLRSSKRPRNERREEGTPGKRKKV</sequence>
<feature type="domain" description="HD" evidence="2">
    <location>
        <begin position="68"/>
        <end position="207"/>
    </location>
</feature>
<dbReference type="InterPro" id="IPR050135">
    <property type="entry name" value="dGTPase-like"/>
</dbReference>
<feature type="compositionally biased region" description="Basic and acidic residues" evidence="1">
    <location>
        <begin position="566"/>
        <end position="578"/>
    </location>
</feature>
<dbReference type="Gene3D" id="3.30.70.2760">
    <property type="match status" value="1"/>
</dbReference>
<protein>
    <submittedName>
        <fullName evidence="3">HD-domain/PDEase-like protein</fullName>
    </submittedName>
</protein>
<name>A0AAD4LPR3_9AGAM</name>
<feature type="compositionally biased region" description="Polar residues" evidence="1">
    <location>
        <begin position="481"/>
        <end position="490"/>
    </location>
</feature>
<organism evidence="3 4">
    <name type="scientific">Lactarius akahatsu</name>
    <dbReference type="NCBI Taxonomy" id="416441"/>
    <lineage>
        <taxon>Eukaryota</taxon>
        <taxon>Fungi</taxon>
        <taxon>Dikarya</taxon>
        <taxon>Basidiomycota</taxon>
        <taxon>Agaricomycotina</taxon>
        <taxon>Agaricomycetes</taxon>
        <taxon>Russulales</taxon>
        <taxon>Russulaceae</taxon>
        <taxon>Lactarius</taxon>
    </lineage>
</organism>
<comment type="caution">
    <text evidence="3">The sequence shown here is derived from an EMBL/GenBank/DDBJ whole genome shotgun (WGS) entry which is preliminary data.</text>
</comment>
<dbReference type="PROSITE" id="PS51831">
    <property type="entry name" value="HD"/>
    <property type="match status" value="1"/>
</dbReference>
<dbReference type="EMBL" id="JAKELL010000004">
    <property type="protein sequence ID" value="KAH8999475.1"/>
    <property type="molecule type" value="Genomic_DNA"/>
</dbReference>
<dbReference type="CDD" id="cd00077">
    <property type="entry name" value="HDc"/>
    <property type="match status" value="1"/>
</dbReference>
<keyword evidence="4" id="KW-1185">Reference proteome</keyword>
<evidence type="ECO:0000259" key="2">
    <source>
        <dbReference type="PROSITE" id="PS51831"/>
    </source>
</evidence>
<accession>A0AAD4LPR3</accession>
<dbReference type="GO" id="GO:0005634">
    <property type="term" value="C:nucleus"/>
    <property type="evidence" value="ECO:0007669"/>
    <property type="project" value="TreeGrafter"/>
</dbReference>
<dbReference type="GO" id="GO:0006203">
    <property type="term" value="P:dGTP catabolic process"/>
    <property type="evidence" value="ECO:0007669"/>
    <property type="project" value="TreeGrafter"/>
</dbReference>